<dbReference type="RefSeq" id="WP_070198847.1">
    <property type="nucleotide sequence ID" value="NZ_LJGU01000153.1"/>
</dbReference>
<gene>
    <name evidence="2" type="ORF">AN216_24275</name>
</gene>
<evidence type="ECO:0000313" key="3">
    <source>
        <dbReference type="Proteomes" id="UP000176101"/>
    </source>
</evidence>
<reference evidence="2 3" key="1">
    <citation type="journal article" date="2016" name="Front. Microbiol.">
        <title>Comparative Genomics Analysis of Streptomyces Species Reveals Their Adaptation to the Marine Environment and Their Diversity at the Genomic Level.</title>
        <authorList>
            <person name="Tian X."/>
            <person name="Zhang Z."/>
            <person name="Yang T."/>
            <person name="Chen M."/>
            <person name="Li J."/>
            <person name="Chen F."/>
            <person name="Yang J."/>
            <person name="Li W."/>
            <person name="Zhang B."/>
            <person name="Zhang Z."/>
            <person name="Wu J."/>
            <person name="Zhang C."/>
            <person name="Long L."/>
            <person name="Xiao J."/>
        </authorList>
    </citation>
    <scope>NUCLEOTIDE SEQUENCE [LARGE SCALE GENOMIC DNA]</scope>
    <source>
        <strain evidence="2 3">SCSIO 02100</strain>
    </source>
</reference>
<dbReference type="EMBL" id="LJGU01000153">
    <property type="protein sequence ID" value="OEU94781.1"/>
    <property type="molecule type" value="Genomic_DNA"/>
</dbReference>
<feature type="compositionally biased region" description="Polar residues" evidence="1">
    <location>
        <begin position="54"/>
        <end position="66"/>
    </location>
</feature>
<dbReference type="AlphaFoldDB" id="A0A1E7JVQ9"/>
<sequence length="73" mass="7959">MRAPFYNVLRVCKEVAYGVNTMSAIRHGQRPSPPPYLPPSLLDSVTVPAPDSVGTRQLVTRTTAPQPESEPGR</sequence>
<comment type="caution">
    <text evidence="2">The sequence shown here is derived from an EMBL/GenBank/DDBJ whole genome shotgun (WGS) entry which is preliminary data.</text>
</comment>
<evidence type="ECO:0000313" key="2">
    <source>
        <dbReference type="EMBL" id="OEU94781.1"/>
    </source>
</evidence>
<accession>A0A1E7JVQ9</accession>
<protein>
    <submittedName>
        <fullName evidence="2">Uncharacterized protein</fullName>
    </submittedName>
</protein>
<name>A0A1E7JVQ9_9ACTN</name>
<feature type="region of interest" description="Disordered" evidence="1">
    <location>
        <begin position="25"/>
        <end position="73"/>
    </location>
</feature>
<dbReference type="OrthoDB" id="10012482at2"/>
<organism evidence="2 3">
    <name type="scientific">Streptomyces oceani</name>
    <dbReference type="NCBI Taxonomy" id="1075402"/>
    <lineage>
        <taxon>Bacteria</taxon>
        <taxon>Bacillati</taxon>
        <taxon>Actinomycetota</taxon>
        <taxon>Actinomycetes</taxon>
        <taxon>Kitasatosporales</taxon>
        <taxon>Streptomycetaceae</taxon>
        <taxon>Streptomyces</taxon>
    </lineage>
</organism>
<dbReference type="Proteomes" id="UP000176101">
    <property type="component" value="Unassembled WGS sequence"/>
</dbReference>
<evidence type="ECO:0000256" key="1">
    <source>
        <dbReference type="SAM" id="MobiDB-lite"/>
    </source>
</evidence>
<proteinExistence type="predicted"/>
<keyword evidence="3" id="KW-1185">Reference proteome</keyword>